<accession>A0A101T3T4</accession>
<feature type="region of interest" description="Disordered" evidence="1">
    <location>
        <begin position="149"/>
        <end position="180"/>
    </location>
</feature>
<evidence type="ECO:0000256" key="1">
    <source>
        <dbReference type="SAM" id="MobiDB-lite"/>
    </source>
</evidence>
<sequence length="180" mass="20048">MQKLVYTDIKATFGLSAQPAVRVIEKTVDAYAALQTNLTAGNLGKPGSKRWLKATGTPITFRPEAAQPFDDRCLSWQHDARTVSIWTVQGWLKNLGYTGHADQLKTLVQYRRGESDLICRGGRWYLIAICEVPDPEAPAAALAWGEGGCDPWPSCRRGQSEARRSVNDRAHKLGRSRPRR</sequence>
<dbReference type="EMBL" id="LMWW01000015">
    <property type="protein sequence ID" value="KUN85224.1"/>
    <property type="molecule type" value="Genomic_DNA"/>
</dbReference>
<evidence type="ECO:0000313" key="2">
    <source>
        <dbReference type="EMBL" id="KUN85224.1"/>
    </source>
</evidence>
<name>A0A101T3T4_9ACTN</name>
<gene>
    <name evidence="2" type="ORF">AQJ64_13460</name>
</gene>
<dbReference type="STRING" id="1943.AQJ64_13460"/>
<comment type="caution">
    <text evidence="2">The sequence shown here is derived from an EMBL/GenBank/DDBJ whole genome shotgun (WGS) entry which is preliminary data.</text>
</comment>
<dbReference type="RefSeq" id="WP_055637856.1">
    <property type="nucleotide sequence ID" value="NZ_KQ948766.1"/>
</dbReference>
<keyword evidence="3" id="KW-1185">Reference proteome</keyword>
<feature type="compositionally biased region" description="Basic and acidic residues" evidence="1">
    <location>
        <begin position="158"/>
        <end position="171"/>
    </location>
</feature>
<dbReference type="AlphaFoldDB" id="A0A101T3T4"/>
<organism evidence="2 3">
    <name type="scientific">Streptomyces griseoruber</name>
    <dbReference type="NCBI Taxonomy" id="1943"/>
    <lineage>
        <taxon>Bacteria</taxon>
        <taxon>Bacillati</taxon>
        <taxon>Actinomycetota</taxon>
        <taxon>Actinomycetes</taxon>
        <taxon>Kitasatosporales</taxon>
        <taxon>Streptomycetaceae</taxon>
        <taxon>Streptomyces</taxon>
    </lineage>
</organism>
<dbReference type="Proteomes" id="UP000052982">
    <property type="component" value="Unassembled WGS sequence"/>
</dbReference>
<evidence type="ECO:0000313" key="3">
    <source>
        <dbReference type="Proteomes" id="UP000052982"/>
    </source>
</evidence>
<proteinExistence type="predicted"/>
<protein>
    <submittedName>
        <fullName evidence="2">Uncharacterized protein</fullName>
    </submittedName>
</protein>
<reference evidence="2 3" key="1">
    <citation type="submission" date="2015-10" db="EMBL/GenBank/DDBJ databases">
        <title>Draft genome sequence of Streptomyces griseoruber DSM 40281, type strain for the species Streptomyces griseoruber.</title>
        <authorList>
            <person name="Ruckert C."/>
            <person name="Winkler A."/>
            <person name="Kalinowski J."/>
            <person name="Kampfer P."/>
            <person name="Glaeser S."/>
        </authorList>
    </citation>
    <scope>NUCLEOTIDE SEQUENCE [LARGE SCALE GENOMIC DNA]</scope>
    <source>
        <strain evidence="2 3">DSM 40281</strain>
    </source>
</reference>